<feature type="compositionally biased region" description="Basic and acidic residues" evidence="1">
    <location>
        <begin position="214"/>
        <end position="225"/>
    </location>
</feature>
<evidence type="ECO:0000256" key="1">
    <source>
        <dbReference type="SAM" id="MobiDB-lite"/>
    </source>
</evidence>
<feature type="compositionally biased region" description="Polar residues" evidence="1">
    <location>
        <begin position="127"/>
        <end position="136"/>
    </location>
</feature>
<keyword evidence="2" id="KW-0812">Transmembrane</keyword>
<evidence type="ECO:0000256" key="2">
    <source>
        <dbReference type="SAM" id="Phobius"/>
    </source>
</evidence>
<feature type="region of interest" description="Disordered" evidence="1">
    <location>
        <begin position="32"/>
        <end position="71"/>
    </location>
</feature>
<keyword evidence="2" id="KW-1133">Transmembrane helix</keyword>
<feature type="compositionally biased region" description="Polar residues" evidence="1">
    <location>
        <begin position="200"/>
        <end position="213"/>
    </location>
</feature>
<reference evidence="4 5" key="1">
    <citation type="submission" date="2024-10" db="EMBL/GenBank/DDBJ databases">
        <authorList>
            <person name="Kim D."/>
        </authorList>
    </citation>
    <scope>NUCLEOTIDE SEQUENCE [LARGE SCALE GENOMIC DNA]</scope>
    <source>
        <strain evidence="4">Taebaek</strain>
    </source>
</reference>
<feature type="compositionally biased region" description="Low complexity" evidence="1">
    <location>
        <begin position="240"/>
        <end position="250"/>
    </location>
</feature>
<feature type="transmembrane region" description="Helical" evidence="2">
    <location>
        <begin position="647"/>
        <end position="680"/>
    </location>
</feature>
<feature type="signal peptide" evidence="3">
    <location>
        <begin position="1"/>
        <end position="23"/>
    </location>
</feature>
<accession>A0ABD2KHS7</accession>
<gene>
    <name evidence="4" type="ORF">niasHS_001222</name>
</gene>
<keyword evidence="2" id="KW-0472">Membrane</keyword>
<dbReference type="Proteomes" id="UP001620645">
    <property type="component" value="Unassembled WGS sequence"/>
</dbReference>
<proteinExistence type="predicted"/>
<feature type="chain" id="PRO_5044793210" evidence="3">
    <location>
        <begin position="24"/>
        <end position="684"/>
    </location>
</feature>
<feature type="compositionally biased region" description="Basic and acidic residues" evidence="1">
    <location>
        <begin position="104"/>
        <end position="126"/>
    </location>
</feature>
<name>A0ABD2KHS7_HETSC</name>
<keyword evidence="5" id="KW-1185">Reference proteome</keyword>
<evidence type="ECO:0000256" key="3">
    <source>
        <dbReference type="SAM" id="SignalP"/>
    </source>
</evidence>
<feature type="compositionally biased region" description="Basic and acidic residues" evidence="1">
    <location>
        <begin position="38"/>
        <end position="50"/>
    </location>
</feature>
<feature type="compositionally biased region" description="Polar residues" evidence="1">
    <location>
        <begin position="51"/>
        <end position="67"/>
    </location>
</feature>
<comment type="caution">
    <text evidence="4">The sequence shown here is derived from an EMBL/GenBank/DDBJ whole genome shotgun (WGS) entry which is preliminary data.</text>
</comment>
<dbReference type="EMBL" id="JBICCN010000024">
    <property type="protein sequence ID" value="KAL3102480.1"/>
    <property type="molecule type" value="Genomic_DNA"/>
</dbReference>
<keyword evidence="3" id="KW-0732">Signal</keyword>
<organism evidence="4 5">
    <name type="scientific">Heterodera schachtii</name>
    <name type="common">Sugarbeet cyst nematode worm</name>
    <name type="synonym">Tylenchus schachtii</name>
    <dbReference type="NCBI Taxonomy" id="97005"/>
    <lineage>
        <taxon>Eukaryota</taxon>
        <taxon>Metazoa</taxon>
        <taxon>Ecdysozoa</taxon>
        <taxon>Nematoda</taxon>
        <taxon>Chromadorea</taxon>
        <taxon>Rhabditida</taxon>
        <taxon>Tylenchina</taxon>
        <taxon>Tylenchomorpha</taxon>
        <taxon>Tylenchoidea</taxon>
        <taxon>Heteroderidae</taxon>
        <taxon>Heteroderinae</taxon>
        <taxon>Heterodera</taxon>
    </lineage>
</organism>
<dbReference type="AlphaFoldDB" id="A0ABD2KHS7"/>
<feature type="compositionally biased region" description="Basic and acidic residues" evidence="1">
    <location>
        <begin position="172"/>
        <end position="199"/>
    </location>
</feature>
<feature type="region of interest" description="Disordered" evidence="1">
    <location>
        <begin position="92"/>
        <end position="143"/>
    </location>
</feature>
<feature type="region of interest" description="Disordered" evidence="1">
    <location>
        <begin position="160"/>
        <end position="254"/>
    </location>
</feature>
<evidence type="ECO:0000313" key="5">
    <source>
        <dbReference type="Proteomes" id="UP001620645"/>
    </source>
</evidence>
<evidence type="ECO:0000313" key="4">
    <source>
        <dbReference type="EMBL" id="KAL3102480.1"/>
    </source>
</evidence>
<protein>
    <submittedName>
        <fullName evidence="4">Uncharacterized protein</fullName>
    </submittedName>
</protein>
<sequence>MFSTVSIATLFLINAYNFYLITADGQGNISNIPASNDKMPKDLASDDKTPRSAQIPSETETNLTIDNKTPRFDEMPKDLAIDGKLVQSKVKTKKNLTTGNKMPNTDEKQTNLTSDDKTPRADKVPSETETNLTIDNKTPRFDEMPKDLAIDDKLVQSKVKTKKNLTSGNKLPKNEEKQPNLMSDDKTPRSDKMQRKSKNETNLTSVNQTLNNDKIQKDLTSDGKMLRSAKRTSKKEKNLKNGNNSPNNDKMQNDGTELLDEFKALLKSNEYKTEGANILIDWLLEKECKLSKNMNKNSEKLEVTDGKNEAELEKFYEIYSKICAENVDKKAILAEYQEQLTQMKDTLITQLLAQMKKCEQNIKKNGPNAKQYAALLKFGDDFKAFLDEMPEMEGKNAIVALLAPPILPSELLKQLLITNKMNSTNLNTKNAQRRHARSGRQLPNIKHKSPINDTQFLIEFKGIMKSDEFKTEDNKLLVEWALEMGCKIINKNLNENAKICEENEEQCPAQIKNYYTIMIKICIKNGDKNVILAEHRKQLTQLKDILGTQILAQMKKHEQNLQKNGPNAKQYLALLKFGDDFKAFLDEMPEMEGKNAIVALLSSNPSSPIMPSDLIQLMLITNKINSKNLITVNRRGRRDLRDSIIKFIIALIIWFIIFLWWIRLSFLAGLVTGFLLAIWLGRKF</sequence>